<name>A0ABM4ZCW3_VULVU</name>
<evidence type="ECO:0000313" key="8">
    <source>
        <dbReference type="RefSeq" id="XP_072600380.1"/>
    </source>
</evidence>
<feature type="region of interest" description="Disordered" evidence="6">
    <location>
        <begin position="949"/>
        <end position="990"/>
    </location>
</feature>
<dbReference type="PANTHER" id="PTHR15073">
    <property type="entry name" value="MICROTUBULE-ASSOCIATED PROTEIN"/>
    <property type="match status" value="1"/>
</dbReference>
<evidence type="ECO:0000313" key="7">
    <source>
        <dbReference type="Proteomes" id="UP001652641"/>
    </source>
</evidence>
<reference evidence="8" key="1">
    <citation type="submission" date="2025-08" db="UniProtKB">
        <authorList>
            <consortium name="RefSeq"/>
        </authorList>
    </citation>
    <scope>IDENTIFICATION</scope>
    <source>
        <tissue evidence="8">Cell line</tissue>
    </source>
</reference>
<feature type="compositionally biased region" description="Basic and acidic residues" evidence="6">
    <location>
        <begin position="148"/>
        <end position="159"/>
    </location>
</feature>
<evidence type="ECO:0000256" key="4">
    <source>
        <dbReference type="ARBA" id="ARBA00023054"/>
    </source>
</evidence>
<keyword evidence="3" id="KW-0963">Cytoplasm</keyword>
<keyword evidence="4" id="KW-0175">Coiled coil</keyword>
<comment type="similarity">
    <text evidence="2">Belongs to the MAP7 family.</text>
</comment>
<feature type="compositionally biased region" description="Basic and acidic residues" evidence="6">
    <location>
        <begin position="339"/>
        <end position="351"/>
    </location>
</feature>
<evidence type="ECO:0000256" key="2">
    <source>
        <dbReference type="ARBA" id="ARBA00007525"/>
    </source>
</evidence>
<feature type="compositionally biased region" description="Basic residues" evidence="6">
    <location>
        <begin position="900"/>
        <end position="912"/>
    </location>
</feature>
<feature type="region of interest" description="Disordered" evidence="6">
    <location>
        <begin position="630"/>
        <end position="765"/>
    </location>
</feature>
<feature type="region of interest" description="Disordered" evidence="6">
    <location>
        <begin position="148"/>
        <end position="248"/>
    </location>
</feature>
<feature type="compositionally biased region" description="Polar residues" evidence="6">
    <location>
        <begin position="194"/>
        <end position="205"/>
    </location>
</feature>
<gene>
    <name evidence="8" type="primary">MAP7D3</name>
</gene>
<feature type="compositionally biased region" description="Low complexity" evidence="6">
    <location>
        <begin position="435"/>
        <end position="479"/>
    </location>
</feature>
<feature type="compositionally biased region" description="Basic and acidic residues" evidence="6">
    <location>
        <begin position="172"/>
        <end position="185"/>
    </location>
</feature>
<dbReference type="InterPro" id="IPR008604">
    <property type="entry name" value="MAP7_fam"/>
</dbReference>
<feature type="compositionally biased region" description="Acidic residues" evidence="6">
    <location>
        <begin position="806"/>
        <end position="825"/>
    </location>
</feature>
<feature type="region of interest" description="Disordered" evidence="6">
    <location>
        <begin position="64"/>
        <end position="133"/>
    </location>
</feature>
<evidence type="ECO:0000256" key="5">
    <source>
        <dbReference type="ARBA" id="ARBA00023212"/>
    </source>
</evidence>
<feature type="region of interest" description="Disordered" evidence="6">
    <location>
        <begin position="265"/>
        <end position="286"/>
    </location>
</feature>
<feature type="region of interest" description="Disordered" evidence="6">
    <location>
        <begin position="785"/>
        <end position="838"/>
    </location>
</feature>
<keyword evidence="7" id="KW-1185">Reference proteome</keyword>
<dbReference type="Pfam" id="PF05672">
    <property type="entry name" value="MAP7"/>
    <property type="match status" value="1"/>
</dbReference>
<feature type="compositionally biased region" description="Low complexity" evidence="6">
    <location>
        <begin position="265"/>
        <end position="274"/>
    </location>
</feature>
<dbReference type="InterPro" id="IPR051483">
    <property type="entry name" value="MAP7_domain-containing"/>
</dbReference>
<organism evidence="7 8">
    <name type="scientific">Vulpes vulpes</name>
    <name type="common">Red fox</name>
    <dbReference type="NCBI Taxonomy" id="9627"/>
    <lineage>
        <taxon>Eukaryota</taxon>
        <taxon>Metazoa</taxon>
        <taxon>Chordata</taxon>
        <taxon>Craniata</taxon>
        <taxon>Vertebrata</taxon>
        <taxon>Euteleostomi</taxon>
        <taxon>Mammalia</taxon>
        <taxon>Eutheria</taxon>
        <taxon>Laurasiatheria</taxon>
        <taxon>Carnivora</taxon>
        <taxon>Caniformia</taxon>
        <taxon>Canidae</taxon>
        <taxon>Vulpes</taxon>
    </lineage>
</organism>
<feature type="compositionally biased region" description="Basic and acidic residues" evidence="6">
    <location>
        <begin position="230"/>
        <end position="239"/>
    </location>
</feature>
<dbReference type="GeneID" id="112911351"/>
<feature type="region of interest" description="Disordered" evidence="6">
    <location>
        <begin position="884"/>
        <end position="924"/>
    </location>
</feature>
<comment type="subcellular location">
    <subcellularLocation>
        <location evidence="1">Cytoplasm</location>
        <location evidence="1">Cytoskeleton</location>
    </subcellularLocation>
</comment>
<feature type="region of interest" description="Disordered" evidence="6">
    <location>
        <begin position="332"/>
        <end position="360"/>
    </location>
</feature>
<dbReference type="PANTHER" id="PTHR15073:SF5">
    <property type="entry name" value="MAP7 DOMAIN-CONTAINING PROTEIN 3"/>
    <property type="match status" value="1"/>
</dbReference>
<feature type="compositionally biased region" description="Basic and acidic residues" evidence="6">
    <location>
        <begin position="543"/>
        <end position="553"/>
    </location>
</feature>
<evidence type="ECO:0000256" key="3">
    <source>
        <dbReference type="ARBA" id="ARBA00022490"/>
    </source>
</evidence>
<evidence type="ECO:0000256" key="1">
    <source>
        <dbReference type="ARBA" id="ARBA00004245"/>
    </source>
</evidence>
<protein>
    <submittedName>
        <fullName evidence="8">MAP7 domain-containing protein 3 isoform X7</fullName>
    </submittedName>
</protein>
<evidence type="ECO:0000256" key="6">
    <source>
        <dbReference type="SAM" id="MobiDB-lite"/>
    </source>
</evidence>
<feature type="compositionally biased region" description="Polar residues" evidence="6">
    <location>
        <begin position="32"/>
        <end position="47"/>
    </location>
</feature>
<feature type="region of interest" description="Disordered" evidence="6">
    <location>
        <begin position="28"/>
        <end position="47"/>
    </location>
</feature>
<feature type="compositionally biased region" description="Polar residues" evidence="6">
    <location>
        <begin position="161"/>
        <end position="171"/>
    </location>
</feature>
<feature type="region of interest" description="Disordered" evidence="6">
    <location>
        <begin position="396"/>
        <end position="606"/>
    </location>
</feature>
<sequence>MAERAGGSTSLRGLRERMVAAAHALAEERRNQSGLCSLPSQSSNIRSTFRPVIDGSVLKNDVKQRLAKERREEKKRQQEANKETQILEKERKSRIQYERQMEEKQRKLKEQKEKDEQRRISAEEKRKQKLQEERERFKAVLYRTLERSSRVDCHQKRWSWEGSTAVNPETKTVNKDSVSTEKLEQRASGLHKQMSLSSAGLQNSIAKKKTEKKRSSSLTRRSGKLQAPAETDHVEEKPGARPPYTSLRESNLITRLLVPTKASIARSKSAASLSVPGKDTPGTRSTLVQNINVPLCSQSSDELKSNVVLHKSSVVVPSEVVPPQEKEEALCEVSAESSPKPKVEAAPKAKAEVAPQAKAEVAPNVNVEGAATVRVEAAPEVNVKAAPAPKVNIEATSKVNMEGSPKGSMETSCEAEVEALPESMETSPEVSVDMSPEVSVDPSPTVSVDPSPSVSVNVSPEVSVDPSPEVSVDSSPEVSMDASPDVSMEASSEASVEASPKTSVGVSPEASVEASPEASVEASPEASVKVLPRESAEASPKASPEKSEMDKHASNPTAKKRSSSHIPCYKWPSSPASAWRPPSPISAKQLQKNRPPSPSPVMSKLSHSSLSYKIIPVQRSLFAQNALGTLGKKREGMPKPSNSSEAVSHKQMVYEESGNKSTPGTMNAEEATKILAEKRRLAREQREKEERQQKEMEQSKLKDMAEKAIEGQQEEFLKLEDGQQQKEIKKKEYPDPEDRKVLLQKGDAKIKAQEEADKRKKEQERIMLQNLQERLERKKRIEEIMKRTRKTDSNTSKAAETFVDNTYEEDEADDEDESESDDGSFDDPHPSAFINGMDSSTKLKTHFKNMKKNTPKLVFLDATSGQVHRETKTFFNDDMKTFRQKSAKDPLAQAKGTRSSTKRMTSRAAKTRKASENCNTVGPSKSLYPEAQEWICDKIIDIRNEAEPLMSSIPPDSRKYHLKGSMTFHQSPQLPLDDKKNKSVPAPPDM</sequence>
<feature type="compositionally biased region" description="Low complexity" evidence="6">
    <location>
        <begin position="486"/>
        <end position="499"/>
    </location>
</feature>
<proteinExistence type="inferred from homology"/>
<feature type="compositionally biased region" description="Basic and acidic residues" evidence="6">
    <location>
        <begin position="670"/>
        <end position="765"/>
    </location>
</feature>
<dbReference type="RefSeq" id="XP_072600380.1">
    <property type="nucleotide sequence ID" value="XM_072744279.1"/>
</dbReference>
<keyword evidence="5" id="KW-0206">Cytoskeleton</keyword>
<accession>A0ABM4ZCW3</accession>
<dbReference type="Proteomes" id="UP001652641">
    <property type="component" value="Chromosome X"/>
</dbReference>